<dbReference type="GO" id="GO:0006351">
    <property type="term" value="P:DNA-templated transcription"/>
    <property type="evidence" value="ECO:0007669"/>
    <property type="project" value="InterPro"/>
</dbReference>
<keyword evidence="1" id="KW-0479">Metal-binding</keyword>
<dbReference type="Proteomes" id="UP000019478">
    <property type="component" value="Unassembled WGS sequence"/>
</dbReference>
<keyword evidence="2" id="KW-0805">Transcription regulation</keyword>
<dbReference type="RefSeq" id="XP_007736099.1">
    <property type="nucleotide sequence ID" value="XM_007737909.1"/>
</dbReference>
<dbReference type="CDD" id="cd12148">
    <property type="entry name" value="fungal_TF_MHR"/>
    <property type="match status" value="1"/>
</dbReference>
<dbReference type="STRING" id="1182542.W9XQC5"/>
<dbReference type="GO" id="GO:0000978">
    <property type="term" value="F:RNA polymerase II cis-regulatory region sequence-specific DNA binding"/>
    <property type="evidence" value="ECO:0007669"/>
    <property type="project" value="TreeGrafter"/>
</dbReference>
<dbReference type="InterPro" id="IPR007219">
    <property type="entry name" value="XnlR_reg_dom"/>
</dbReference>
<accession>W9XQC5</accession>
<dbReference type="Gene3D" id="4.10.240.10">
    <property type="entry name" value="Zn(2)-C6 fungal-type DNA-binding domain"/>
    <property type="match status" value="1"/>
</dbReference>
<dbReference type="GeneID" id="19171899"/>
<evidence type="ECO:0000256" key="4">
    <source>
        <dbReference type="ARBA" id="ARBA00023163"/>
    </source>
</evidence>
<keyword evidence="9" id="KW-1185">Reference proteome</keyword>
<evidence type="ECO:0000256" key="2">
    <source>
        <dbReference type="ARBA" id="ARBA00023015"/>
    </source>
</evidence>
<dbReference type="eggNOG" id="ENOG502QVYJ">
    <property type="taxonomic scope" value="Eukaryota"/>
</dbReference>
<dbReference type="EMBL" id="AMGY01000007">
    <property type="protein sequence ID" value="EXJ79525.1"/>
    <property type="molecule type" value="Genomic_DNA"/>
</dbReference>
<dbReference type="Pfam" id="PF00172">
    <property type="entry name" value="Zn_clus"/>
    <property type="match status" value="1"/>
</dbReference>
<feature type="compositionally biased region" description="Polar residues" evidence="6">
    <location>
        <begin position="100"/>
        <end position="109"/>
    </location>
</feature>
<keyword evidence="5" id="KW-0539">Nucleus</keyword>
<feature type="compositionally biased region" description="Polar residues" evidence="6">
    <location>
        <begin position="82"/>
        <end position="91"/>
    </location>
</feature>
<reference evidence="8 9" key="1">
    <citation type="submission" date="2013-03" db="EMBL/GenBank/DDBJ databases">
        <title>The Genome Sequence of Capronia epimyces CBS 606.96.</title>
        <authorList>
            <consortium name="The Broad Institute Genomics Platform"/>
            <person name="Cuomo C."/>
            <person name="de Hoog S."/>
            <person name="Gorbushina A."/>
            <person name="Walker B."/>
            <person name="Young S.K."/>
            <person name="Zeng Q."/>
            <person name="Gargeya S."/>
            <person name="Fitzgerald M."/>
            <person name="Haas B."/>
            <person name="Abouelleil A."/>
            <person name="Allen A.W."/>
            <person name="Alvarado L."/>
            <person name="Arachchi H.M."/>
            <person name="Berlin A.M."/>
            <person name="Chapman S.B."/>
            <person name="Gainer-Dewar J."/>
            <person name="Goldberg J."/>
            <person name="Griggs A."/>
            <person name="Gujja S."/>
            <person name="Hansen M."/>
            <person name="Howarth C."/>
            <person name="Imamovic A."/>
            <person name="Ireland A."/>
            <person name="Larimer J."/>
            <person name="McCowan C."/>
            <person name="Murphy C."/>
            <person name="Pearson M."/>
            <person name="Poon T.W."/>
            <person name="Priest M."/>
            <person name="Roberts A."/>
            <person name="Saif S."/>
            <person name="Shea T."/>
            <person name="Sisk P."/>
            <person name="Sykes S."/>
            <person name="Wortman J."/>
            <person name="Nusbaum C."/>
            <person name="Birren B."/>
        </authorList>
    </citation>
    <scope>NUCLEOTIDE SEQUENCE [LARGE SCALE GENOMIC DNA]</scope>
    <source>
        <strain evidence="8 9">CBS 606.96</strain>
    </source>
</reference>
<evidence type="ECO:0000313" key="8">
    <source>
        <dbReference type="EMBL" id="EXJ79525.1"/>
    </source>
</evidence>
<comment type="caution">
    <text evidence="8">The sequence shown here is derived from an EMBL/GenBank/DDBJ whole genome shotgun (WGS) entry which is preliminary data.</text>
</comment>
<dbReference type="GO" id="GO:0000435">
    <property type="term" value="P:positive regulation of transcription from RNA polymerase II promoter by galactose"/>
    <property type="evidence" value="ECO:0007669"/>
    <property type="project" value="TreeGrafter"/>
</dbReference>
<evidence type="ECO:0000313" key="9">
    <source>
        <dbReference type="Proteomes" id="UP000019478"/>
    </source>
</evidence>
<protein>
    <recommendedName>
        <fullName evidence="7">Zn(2)-C6 fungal-type domain-containing protein</fullName>
    </recommendedName>
</protein>
<dbReference type="CDD" id="cd00067">
    <property type="entry name" value="GAL4"/>
    <property type="match status" value="1"/>
</dbReference>
<dbReference type="SMART" id="SM00066">
    <property type="entry name" value="GAL4"/>
    <property type="match status" value="1"/>
</dbReference>
<dbReference type="PROSITE" id="PS50048">
    <property type="entry name" value="ZN2_CY6_FUNGAL_2"/>
    <property type="match status" value="1"/>
</dbReference>
<dbReference type="PANTHER" id="PTHR47424:SF9">
    <property type="entry name" value="TAH-2"/>
    <property type="match status" value="1"/>
</dbReference>
<dbReference type="HOGENOM" id="CLU_010170_3_1_1"/>
<evidence type="ECO:0000256" key="1">
    <source>
        <dbReference type="ARBA" id="ARBA00022723"/>
    </source>
</evidence>
<feature type="region of interest" description="Disordered" evidence="6">
    <location>
        <begin position="50"/>
        <end position="131"/>
    </location>
</feature>
<sequence>MARRKVDPANRMRVSEACVQCRVSKKRCDSLQPCSKCTLRGIQNSCTFTKSLSSAGPKPATPHKRPPRPQQQQHQPTEARLQPSSGSNRSSGPALERDNNSTCTSSPVDTQEDPPGEARHRTQPRLLNDSRGERVFVGSSASLSFLQFIRDVVAGSMGISDFTHDTENTRMFEAAQSDPDRVTNSKIHIDASTKLQYGQNFCLVTKGLLGFITTQDLPHVLDLDTTVSSQQDTQKAAIANLVLAIGAQCAPASLEQTRIEKDCLASAQAAAYAGMLESPSLGAIKVFLLLGFYMFGACRRNAGFMYLGVAARAAYALGLHSDECCSALPDPTKEQQHLVWMSLVTMDHIVSSILGRATASLLHHNDYNPKQSIVTMTEALGASQQALCANYQLSELVNGIIYTLYKNPSVTTQAADEYLEKLDNWSNALPSSLHLNEAPLSTDHLAWERVCDSLHVSCYYHFAVILVCRPFLISQLLNRLLGNKRSAGYYPSRSSPLENDQDEASLAKKCVTAATYMAQTCSEVLESGFLLESGPILKAWIFVAGLVLGLEMFALDTPNADVEAAFRASRSVLQRLGTRSAQAKHYYDILGYLGSVVIKKREEQASQSGAQSGRRVAKMLNFGSKRSSPVVSIGQDDFAVDPMFDFGDMGPGFGNINNLLFSMQDDLATYDDILLEWNQTSSQF</sequence>
<keyword evidence="4" id="KW-0804">Transcription</keyword>
<dbReference type="InterPro" id="IPR051127">
    <property type="entry name" value="Fungal_SecMet_Regulators"/>
</dbReference>
<organism evidence="8 9">
    <name type="scientific">Capronia epimyces CBS 606.96</name>
    <dbReference type="NCBI Taxonomy" id="1182542"/>
    <lineage>
        <taxon>Eukaryota</taxon>
        <taxon>Fungi</taxon>
        <taxon>Dikarya</taxon>
        <taxon>Ascomycota</taxon>
        <taxon>Pezizomycotina</taxon>
        <taxon>Eurotiomycetes</taxon>
        <taxon>Chaetothyriomycetidae</taxon>
        <taxon>Chaetothyriales</taxon>
        <taxon>Herpotrichiellaceae</taxon>
        <taxon>Capronia</taxon>
    </lineage>
</organism>
<dbReference type="InterPro" id="IPR001138">
    <property type="entry name" value="Zn2Cys6_DnaBD"/>
</dbReference>
<dbReference type="AlphaFoldDB" id="W9XQC5"/>
<dbReference type="GO" id="GO:0008270">
    <property type="term" value="F:zinc ion binding"/>
    <property type="evidence" value="ECO:0007669"/>
    <property type="project" value="InterPro"/>
</dbReference>
<evidence type="ECO:0000259" key="7">
    <source>
        <dbReference type="PROSITE" id="PS50048"/>
    </source>
</evidence>
<feature type="domain" description="Zn(2)-C6 fungal-type" evidence="7">
    <location>
        <begin position="17"/>
        <end position="48"/>
    </location>
</feature>
<dbReference type="GO" id="GO:0005634">
    <property type="term" value="C:nucleus"/>
    <property type="evidence" value="ECO:0007669"/>
    <property type="project" value="TreeGrafter"/>
</dbReference>
<keyword evidence="3" id="KW-0238">DNA-binding</keyword>
<dbReference type="InterPro" id="IPR036864">
    <property type="entry name" value="Zn2-C6_fun-type_DNA-bd_sf"/>
</dbReference>
<dbReference type="GO" id="GO:0000981">
    <property type="term" value="F:DNA-binding transcription factor activity, RNA polymerase II-specific"/>
    <property type="evidence" value="ECO:0007669"/>
    <property type="project" value="InterPro"/>
</dbReference>
<proteinExistence type="predicted"/>
<name>W9XQC5_9EURO</name>
<dbReference type="Pfam" id="PF04082">
    <property type="entry name" value="Fungal_trans"/>
    <property type="match status" value="1"/>
</dbReference>
<dbReference type="OrthoDB" id="4064873at2759"/>
<dbReference type="SUPFAM" id="SSF57701">
    <property type="entry name" value="Zn2/Cys6 DNA-binding domain"/>
    <property type="match status" value="1"/>
</dbReference>
<evidence type="ECO:0000256" key="6">
    <source>
        <dbReference type="SAM" id="MobiDB-lite"/>
    </source>
</evidence>
<dbReference type="SMART" id="SM00906">
    <property type="entry name" value="Fungal_trans"/>
    <property type="match status" value="1"/>
</dbReference>
<evidence type="ECO:0000256" key="3">
    <source>
        <dbReference type="ARBA" id="ARBA00023125"/>
    </source>
</evidence>
<dbReference type="PANTHER" id="PTHR47424">
    <property type="entry name" value="REGULATORY PROTEIN GAL4"/>
    <property type="match status" value="1"/>
</dbReference>
<dbReference type="PROSITE" id="PS00463">
    <property type="entry name" value="ZN2_CY6_FUNGAL_1"/>
    <property type="match status" value="1"/>
</dbReference>
<evidence type="ECO:0000256" key="5">
    <source>
        <dbReference type="ARBA" id="ARBA00023242"/>
    </source>
</evidence>
<gene>
    <name evidence="8" type="ORF">A1O3_07804</name>
</gene>